<dbReference type="Gene3D" id="3.40.50.12780">
    <property type="entry name" value="N-terminal domain of ligase-like"/>
    <property type="match status" value="1"/>
</dbReference>
<protein>
    <recommendedName>
        <fullName evidence="7">Acyl-CoA synthetase</fullName>
    </recommendedName>
</protein>
<organism evidence="5 6">
    <name type="scientific">OM182 bacterium MED-G28</name>
    <dbReference type="NCBI Taxonomy" id="1986256"/>
    <lineage>
        <taxon>Bacteria</taxon>
        <taxon>Pseudomonadati</taxon>
        <taxon>Pseudomonadota</taxon>
        <taxon>Gammaproteobacteria</taxon>
        <taxon>OMG group</taxon>
        <taxon>OM182 clade</taxon>
    </lineage>
</organism>
<accession>A0A2A5W715</accession>
<evidence type="ECO:0000313" key="6">
    <source>
        <dbReference type="Proteomes" id="UP000219329"/>
    </source>
</evidence>
<evidence type="ECO:0000259" key="4">
    <source>
        <dbReference type="Pfam" id="PF13193"/>
    </source>
</evidence>
<dbReference type="Pfam" id="PF13193">
    <property type="entry name" value="AMP-binding_C"/>
    <property type="match status" value="1"/>
</dbReference>
<dbReference type="InterPro" id="IPR025110">
    <property type="entry name" value="AMP-bd_C"/>
</dbReference>
<dbReference type="GO" id="GO:0006631">
    <property type="term" value="P:fatty acid metabolic process"/>
    <property type="evidence" value="ECO:0007669"/>
    <property type="project" value="TreeGrafter"/>
</dbReference>
<keyword evidence="2" id="KW-0436">Ligase</keyword>
<dbReference type="GO" id="GO:0031956">
    <property type="term" value="F:medium-chain fatty acid-CoA ligase activity"/>
    <property type="evidence" value="ECO:0007669"/>
    <property type="project" value="TreeGrafter"/>
</dbReference>
<gene>
    <name evidence="5" type="ORF">CNF02_12450</name>
</gene>
<dbReference type="EMBL" id="NTJZ01000019">
    <property type="protein sequence ID" value="PDH32260.1"/>
    <property type="molecule type" value="Genomic_DNA"/>
</dbReference>
<dbReference type="Proteomes" id="UP000219329">
    <property type="component" value="Unassembled WGS sequence"/>
</dbReference>
<evidence type="ECO:0000256" key="1">
    <source>
        <dbReference type="ARBA" id="ARBA00006432"/>
    </source>
</evidence>
<dbReference type="Gene3D" id="3.30.300.30">
    <property type="match status" value="1"/>
</dbReference>
<sequence>MQAKQSKLDTIPEVLRNTVDLFGDSTALIYESDQISYATLHKLVLNTSCGLSKLGIKSGDRVAFWLPNTPAYLVLYLACMQLNAIAVAVNTRFRSTEVADIVNRSGANSLILWPLFKKVNFLEILNAIEDAAFSQLKSVIVYSEAESNVHLENQLPRSLHSKKIASYQELIGQSGAEIDNSSADAGCNIFTTSGTTKAPKFVLHSHRSISNHAAEVWRNLEPLIKNEAFFHTLPFCGVFGFNHFSAALIGARPNVIQSTFDAHEAVNLIDLHKVHYISATDDMLLALLQADVRNPALPSLTCCGYGAFNLPPEEITQRASARGLKLVGLYGMSEIQALFARREHTQADEERYLPGGKLISPHARVRARNPENKQILPHGESGELEFKGPSLLIRYFGDDSATDELIRQDGYLKSGDLGYTCSSSEFVFQARMGDTLRLGGYLVAPAEIENHLIEHDSVEAAQVVAVRIQDKMRAYAFIISAENKILEQEELRIYCLSGLAKFKVPAVFHCLDEFPTTKSPNGTKIQRAKLREIAEAKTQNQSVTLLSES</sequence>
<dbReference type="PANTHER" id="PTHR43201:SF5">
    <property type="entry name" value="MEDIUM-CHAIN ACYL-COA LIGASE ACSF2, MITOCHONDRIAL"/>
    <property type="match status" value="1"/>
</dbReference>
<comment type="similarity">
    <text evidence="1">Belongs to the ATP-dependent AMP-binding enzyme family.</text>
</comment>
<proteinExistence type="inferred from homology"/>
<feature type="domain" description="AMP-binding enzyme C-terminal" evidence="4">
    <location>
        <begin position="447"/>
        <end position="519"/>
    </location>
</feature>
<evidence type="ECO:0000256" key="2">
    <source>
        <dbReference type="ARBA" id="ARBA00022598"/>
    </source>
</evidence>
<dbReference type="InterPro" id="IPR045851">
    <property type="entry name" value="AMP-bd_C_sf"/>
</dbReference>
<dbReference type="SUPFAM" id="SSF56801">
    <property type="entry name" value="Acetyl-CoA synthetase-like"/>
    <property type="match status" value="1"/>
</dbReference>
<feature type="domain" description="AMP-dependent synthetase/ligase" evidence="3">
    <location>
        <begin position="17"/>
        <end position="396"/>
    </location>
</feature>
<comment type="caution">
    <text evidence="5">The sequence shown here is derived from an EMBL/GenBank/DDBJ whole genome shotgun (WGS) entry which is preliminary data.</text>
</comment>
<evidence type="ECO:0000313" key="5">
    <source>
        <dbReference type="EMBL" id="PDH32260.1"/>
    </source>
</evidence>
<evidence type="ECO:0008006" key="7">
    <source>
        <dbReference type="Google" id="ProtNLM"/>
    </source>
</evidence>
<dbReference type="InterPro" id="IPR042099">
    <property type="entry name" value="ANL_N_sf"/>
</dbReference>
<dbReference type="AlphaFoldDB" id="A0A2A5W715"/>
<name>A0A2A5W715_9GAMM</name>
<dbReference type="PANTHER" id="PTHR43201">
    <property type="entry name" value="ACYL-COA SYNTHETASE"/>
    <property type="match status" value="1"/>
</dbReference>
<dbReference type="InterPro" id="IPR000873">
    <property type="entry name" value="AMP-dep_synth/lig_dom"/>
</dbReference>
<evidence type="ECO:0000259" key="3">
    <source>
        <dbReference type="Pfam" id="PF00501"/>
    </source>
</evidence>
<dbReference type="Pfam" id="PF00501">
    <property type="entry name" value="AMP-binding"/>
    <property type="match status" value="1"/>
</dbReference>
<reference evidence="5 6" key="1">
    <citation type="submission" date="2017-08" db="EMBL/GenBank/DDBJ databases">
        <title>Fine stratification of microbial communities through a metagenomic profile of the photic zone.</title>
        <authorList>
            <person name="Haro-Moreno J.M."/>
            <person name="Lopez-Perez M."/>
            <person name="De La Torre J."/>
            <person name="Picazo A."/>
            <person name="Camacho A."/>
            <person name="Rodriguez-Valera F."/>
        </authorList>
    </citation>
    <scope>NUCLEOTIDE SEQUENCE [LARGE SCALE GENOMIC DNA]</scope>
    <source>
        <strain evidence="5">MED-G28</strain>
    </source>
</reference>